<dbReference type="GO" id="GO:0010181">
    <property type="term" value="F:FMN binding"/>
    <property type="evidence" value="ECO:0007669"/>
    <property type="project" value="InterPro"/>
</dbReference>
<dbReference type="SUPFAM" id="SSF51395">
    <property type="entry name" value="FMN-linked oxidoreductases"/>
    <property type="match status" value="1"/>
</dbReference>
<comment type="cofactor">
    <cofactor evidence="1">
        <name>FMN</name>
        <dbReference type="ChEBI" id="CHEBI:58210"/>
    </cofactor>
</comment>
<proteinExistence type="inferred from homology"/>
<accession>A0A366F9I8</accession>
<dbReference type="Proteomes" id="UP000253529">
    <property type="component" value="Unassembled WGS sequence"/>
</dbReference>
<evidence type="ECO:0000259" key="4">
    <source>
        <dbReference type="Pfam" id="PF00724"/>
    </source>
</evidence>
<dbReference type="GO" id="GO:0005829">
    <property type="term" value="C:cytosol"/>
    <property type="evidence" value="ECO:0007669"/>
    <property type="project" value="UniProtKB-ARBA"/>
</dbReference>
<evidence type="ECO:0000256" key="1">
    <source>
        <dbReference type="ARBA" id="ARBA00001917"/>
    </source>
</evidence>
<protein>
    <submittedName>
        <fullName evidence="5">N-ethylmaleimide reductase</fullName>
    </submittedName>
</protein>
<dbReference type="NCBIfam" id="NF007899">
    <property type="entry name" value="PRK10605.1"/>
    <property type="match status" value="1"/>
</dbReference>
<gene>
    <name evidence="5" type="ORF">DFR50_119100</name>
</gene>
<keyword evidence="3" id="KW-0560">Oxidoreductase</keyword>
<dbReference type="CDD" id="cd02933">
    <property type="entry name" value="OYE_like_FMN"/>
    <property type="match status" value="1"/>
</dbReference>
<dbReference type="FunFam" id="3.20.20.70:FF:000059">
    <property type="entry name" value="N-ethylmaleimide reductase, FMN-linked"/>
    <property type="match status" value="1"/>
</dbReference>
<organism evidence="5 6">
    <name type="scientific">Roseiarcus fermentans</name>
    <dbReference type="NCBI Taxonomy" id="1473586"/>
    <lineage>
        <taxon>Bacteria</taxon>
        <taxon>Pseudomonadati</taxon>
        <taxon>Pseudomonadota</taxon>
        <taxon>Alphaproteobacteria</taxon>
        <taxon>Hyphomicrobiales</taxon>
        <taxon>Roseiarcaceae</taxon>
        <taxon>Roseiarcus</taxon>
    </lineage>
</organism>
<keyword evidence="6" id="KW-1185">Reference proteome</keyword>
<dbReference type="GO" id="GO:0016628">
    <property type="term" value="F:oxidoreductase activity, acting on the CH-CH group of donors, NAD or NADP as acceptor"/>
    <property type="evidence" value="ECO:0007669"/>
    <property type="project" value="UniProtKB-ARBA"/>
</dbReference>
<comment type="similarity">
    <text evidence="2">Belongs to the NADH:flavin oxidoreductase/NADH oxidase family.</text>
</comment>
<dbReference type="Pfam" id="PF00724">
    <property type="entry name" value="Oxidored_FMN"/>
    <property type="match status" value="1"/>
</dbReference>
<evidence type="ECO:0000256" key="3">
    <source>
        <dbReference type="ARBA" id="ARBA00023002"/>
    </source>
</evidence>
<dbReference type="EMBL" id="QNRK01000019">
    <property type="protein sequence ID" value="RBP10429.1"/>
    <property type="molecule type" value="Genomic_DNA"/>
</dbReference>
<dbReference type="InterPro" id="IPR001155">
    <property type="entry name" value="OxRdtase_FMN_N"/>
</dbReference>
<sequence>MKKSYETRTARALFQPAEAGVMKLANRIVMAPLTRNRAGPGLVPGPFAVEYYAQRATAGLIIAEATQISAQAQGYANTPGCYTDDQVRGWKAVTDAVHAKGGTIVVQLWHTGRVSHTSFQKDGQAPVGPSAIRARTKTFVANEGFVDASTPRALDLKEIPGIVEDFRYASTCAIEAGFDGVELHGAHGYLLDAFLRDGTNHRTDAYGGSIENRSRLLLEVVKTCAEAIGAARLGVRLSPVSTAGDSRDSNPQALFNHVVKGLNPFGLAYVHVVEGETGGPRYTIPFDYPALHACFDGVWMVNNGYDRKLAIDAVASGRADLVSFGRLFIANPDLVERLRENAPLNPLMGQETFYGGGAHGYTDYPTLEQSRAATDASELAPV</sequence>
<dbReference type="Gene3D" id="3.20.20.70">
    <property type="entry name" value="Aldolase class I"/>
    <property type="match status" value="1"/>
</dbReference>
<dbReference type="AlphaFoldDB" id="A0A366F9I8"/>
<feature type="domain" description="NADH:flavin oxidoreductase/NADH oxidase N-terminal" evidence="4">
    <location>
        <begin position="13"/>
        <end position="345"/>
    </location>
</feature>
<dbReference type="RefSeq" id="WP_113890548.1">
    <property type="nucleotide sequence ID" value="NZ_QNRK01000019.1"/>
</dbReference>
<comment type="caution">
    <text evidence="5">The sequence shown here is derived from an EMBL/GenBank/DDBJ whole genome shotgun (WGS) entry which is preliminary data.</text>
</comment>
<dbReference type="InterPro" id="IPR013785">
    <property type="entry name" value="Aldolase_TIM"/>
</dbReference>
<name>A0A366F9I8_9HYPH</name>
<evidence type="ECO:0000313" key="5">
    <source>
        <dbReference type="EMBL" id="RBP10429.1"/>
    </source>
</evidence>
<reference evidence="5 6" key="1">
    <citation type="submission" date="2018-06" db="EMBL/GenBank/DDBJ databases">
        <title>Genomic Encyclopedia of Type Strains, Phase IV (KMG-IV): sequencing the most valuable type-strain genomes for metagenomic binning, comparative biology and taxonomic classification.</title>
        <authorList>
            <person name="Goeker M."/>
        </authorList>
    </citation>
    <scope>NUCLEOTIDE SEQUENCE [LARGE SCALE GENOMIC DNA]</scope>
    <source>
        <strain evidence="5 6">DSM 24875</strain>
    </source>
</reference>
<dbReference type="InterPro" id="IPR045247">
    <property type="entry name" value="Oye-like"/>
</dbReference>
<evidence type="ECO:0000256" key="2">
    <source>
        <dbReference type="ARBA" id="ARBA00005979"/>
    </source>
</evidence>
<evidence type="ECO:0000313" key="6">
    <source>
        <dbReference type="Proteomes" id="UP000253529"/>
    </source>
</evidence>
<dbReference type="PANTHER" id="PTHR22893">
    <property type="entry name" value="NADH OXIDOREDUCTASE-RELATED"/>
    <property type="match status" value="1"/>
</dbReference>
<dbReference type="PANTHER" id="PTHR22893:SF91">
    <property type="entry name" value="NADPH DEHYDROGENASE 2-RELATED"/>
    <property type="match status" value="1"/>
</dbReference>
<dbReference type="OrthoDB" id="9804454at2"/>